<accession>A0A3P3EUA5</accession>
<sequence>MSRIFPLPLSTDPAKVPSPSMRGTFTRAACALVRCCGAETADPRERYLAQSVNPEDLENRMREWEAYEARLRCLPPAL</sequence>
<proteinExistence type="predicted"/>
<comment type="caution">
    <text evidence="1">The sequence shown here is derived from an EMBL/GenBank/DDBJ whole genome shotgun (WGS) entry which is preliminary data.</text>
</comment>
<reference evidence="1 2" key="1">
    <citation type="submission" date="2018-11" db="EMBL/GenBank/DDBJ databases">
        <title>The genome of Variovorax sp T529.</title>
        <authorList>
            <person name="Gao J."/>
        </authorList>
    </citation>
    <scope>NUCLEOTIDE SEQUENCE [LARGE SCALE GENOMIC DNA]</scope>
    <source>
        <strain evidence="1 2">T529</strain>
    </source>
</reference>
<evidence type="ECO:0000313" key="2">
    <source>
        <dbReference type="Proteomes" id="UP000271590"/>
    </source>
</evidence>
<dbReference type="Proteomes" id="UP000271590">
    <property type="component" value="Unassembled WGS sequence"/>
</dbReference>
<dbReference type="EMBL" id="RQXU01000004">
    <property type="protein sequence ID" value="RRH89980.1"/>
    <property type="molecule type" value="Genomic_DNA"/>
</dbReference>
<name>A0A3P3EUA5_9BURK</name>
<organism evidence="1 2">
    <name type="scientific">Variovorax beijingensis</name>
    <dbReference type="NCBI Taxonomy" id="2496117"/>
    <lineage>
        <taxon>Bacteria</taxon>
        <taxon>Pseudomonadati</taxon>
        <taxon>Pseudomonadota</taxon>
        <taxon>Betaproteobacteria</taxon>
        <taxon>Burkholderiales</taxon>
        <taxon>Comamonadaceae</taxon>
        <taxon>Variovorax</taxon>
    </lineage>
</organism>
<evidence type="ECO:0000313" key="1">
    <source>
        <dbReference type="EMBL" id="RRH89980.1"/>
    </source>
</evidence>
<dbReference type="AlphaFoldDB" id="A0A3P3EUA5"/>
<protein>
    <submittedName>
        <fullName evidence="1">Uncharacterized protein</fullName>
    </submittedName>
</protein>
<gene>
    <name evidence="1" type="ORF">EH244_09700</name>
</gene>